<dbReference type="SMART" id="SM01217">
    <property type="entry name" value="Fn3_like"/>
    <property type="match status" value="1"/>
</dbReference>
<dbReference type="Pfam" id="PF00933">
    <property type="entry name" value="Glyco_hydro_3"/>
    <property type="match status" value="1"/>
</dbReference>
<comment type="similarity">
    <text evidence="1">Belongs to the glycosyl hydrolase 3 family.</text>
</comment>
<dbReference type="OrthoDB" id="9805821at2"/>
<dbReference type="STRING" id="392015.SAMN05421543_10298"/>
<dbReference type="InterPro" id="IPR002772">
    <property type="entry name" value="Glyco_hydro_3_C"/>
</dbReference>
<dbReference type="Pfam" id="PF14310">
    <property type="entry name" value="Fn3-like"/>
    <property type="match status" value="1"/>
</dbReference>
<feature type="domain" description="Fibronectin type III-like" evidence="3">
    <location>
        <begin position="680"/>
        <end position="749"/>
    </location>
</feature>
<dbReference type="InterPro" id="IPR017853">
    <property type="entry name" value="GH"/>
</dbReference>
<dbReference type="RefSeq" id="WP_074949457.1">
    <property type="nucleotide sequence ID" value="NZ_FPBV01000002.1"/>
</dbReference>
<dbReference type="SUPFAM" id="SSF51445">
    <property type="entry name" value="(Trans)glycosidases"/>
    <property type="match status" value="1"/>
</dbReference>
<dbReference type="Pfam" id="PF01915">
    <property type="entry name" value="Glyco_hydro_3_C"/>
    <property type="match status" value="1"/>
</dbReference>
<protein>
    <submittedName>
        <fullName evidence="4">Beta-glucosidase</fullName>
    </submittedName>
</protein>
<proteinExistence type="inferred from homology"/>
<evidence type="ECO:0000256" key="2">
    <source>
        <dbReference type="ARBA" id="ARBA00022801"/>
    </source>
</evidence>
<dbReference type="PANTHER" id="PTHR30620">
    <property type="entry name" value="PERIPLASMIC BETA-GLUCOSIDASE-RELATED"/>
    <property type="match status" value="1"/>
</dbReference>
<dbReference type="Gene3D" id="3.20.20.300">
    <property type="entry name" value="Glycoside hydrolase, family 3, N-terminal domain"/>
    <property type="match status" value="1"/>
</dbReference>
<dbReference type="GO" id="GO:0009251">
    <property type="term" value="P:glucan catabolic process"/>
    <property type="evidence" value="ECO:0007669"/>
    <property type="project" value="TreeGrafter"/>
</dbReference>
<dbReference type="Proteomes" id="UP000183508">
    <property type="component" value="Unassembled WGS sequence"/>
</dbReference>
<dbReference type="PRINTS" id="PR00133">
    <property type="entry name" value="GLHYDRLASE3"/>
</dbReference>
<dbReference type="InterPro" id="IPR013783">
    <property type="entry name" value="Ig-like_fold"/>
</dbReference>
<evidence type="ECO:0000313" key="5">
    <source>
        <dbReference type="Proteomes" id="UP000183508"/>
    </source>
</evidence>
<dbReference type="AlphaFoldDB" id="A0A1I7GA88"/>
<dbReference type="InterPro" id="IPR036962">
    <property type="entry name" value="Glyco_hydro_3_N_sf"/>
</dbReference>
<reference evidence="5" key="1">
    <citation type="submission" date="2016-10" db="EMBL/GenBank/DDBJ databases">
        <authorList>
            <person name="Varghese N."/>
        </authorList>
    </citation>
    <scope>NUCLEOTIDE SEQUENCE [LARGE SCALE GENOMIC DNA]</scope>
    <source>
        <strain evidence="5">DSM 17980</strain>
    </source>
</reference>
<dbReference type="GO" id="GO:0008422">
    <property type="term" value="F:beta-glucosidase activity"/>
    <property type="evidence" value="ECO:0007669"/>
    <property type="project" value="TreeGrafter"/>
</dbReference>
<dbReference type="InterPro" id="IPR051915">
    <property type="entry name" value="Cellulose_Degrad_GH3"/>
</dbReference>
<keyword evidence="5" id="KW-1185">Reference proteome</keyword>
<dbReference type="FunFam" id="2.60.40.10:FF:000495">
    <property type="entry name" value="Periplasmic beta-glucosidase"/>
    <property type="match status" value="1"/>
</dbReference>
<gene>
    <name evidence="4" type="ORF">SAMN05421543_10298</name>
</gene>
<organism evidence="4 5">
    <name type="scientific">Alicyclobacillus macrosporangiidus</name>
    <dbReference type="NCBI Taxonomy" id="392015"/>
    <lineage>
        <taxon>Bacteria</taxon>
        <taxon>Bacillati</taxon>
        <taxon>Bacillota</taxon>
        <taxon>Bacilli</taxon>
        <taxon>Bacillales</taxon>
        <taxon>Alicyclobacillaceae</taxon>
        <taxon>Alicyclobacillus</taxon>
    </lineage>
</organism>
<dbReference type="Gene3D" id="3.40.50.1700">
    <property type="entry name" value="Glycoside hydrolase family 3 C-terminal domain"/>
    <property type="match status" value="1"/>
</dbReference>
<dbReference type="InterPro" id="IPR036881">
    <property type="entry name" value="Glyco_hydro_3_C_sf"/>
</dbReference>
<evidence type="ECO:0000313" key="4">
    <source>
        <dbReference type="EMBL" id="SFU45349.1"/>
    </source>
</evidence>
<name>A0A1I7GA88_9BACL</name>
<dbReference type="InterPro" id="IPR026891">
    <property type="entry name" value="Fn3-like"/>
</dbReference>
<dbReference type="PANTHER" id="PTHR30620:SF123">
    <property type="entry name" value="BETA-XYLOSIDASE"/>
    <property type="match status" value="1"/>
</dbReference>
<accession>A0A1I7GA88</accession>
<sequence length="783" mass="86235">MTETYRDAYRPEHERVADLLPRMSLEEKVAQLSSIWAYEVLANGGFDEQRAAHVLSDGIGQVTRIAGATNLPPRGVAQFANALQRYLITRTRLGIPAIVHEESCSGFMARGATCFPQAIGLASTWDRHLIQRIAEVIRTQIRAAGGHQALAPLLDVTRDPRWGRVEETFGEDPQLVAELGIAYIKGLQGEDGARGVLATGKHFVGYGASEGGMNWAPAHLPERELREVYMYPFEAAIKEARLAAIMPGYHELDGVPCHWSSELLQRTLRERWGFDGIVVSDYFAVNQLFEYHRVAQSKVDAAVFAVQAGVDVELPSRDVYGGPLLEAVRAGRIRMEEIDALVTRILLAKFRLGLFEHPYVDVEQIEMVFDNAEQRALAREAARKSLVLLKNEDDLLPLRKDLRVAVIGPNADSTRNLVGDYAYPCHIESLVEMRRQANVFDTPLPEDVEAVEQFVPMRSILSAMRERLGADRIVYAEGCDILGQRADFEAATDAARRADVAVVVVGDRAGVTDECTTGEARDRATLGLLGHQEALVRAVVETGTPTVVVVVSGRPLALPWIAQHVPGVLMAWLPGEEGADAVADVLFGDAVPGGKLPISMPRSVGQLPVYYRHKPSGGRSHWKGNYVDELTTPLYPFGHGLSYTKFVYTDLAIAPEEIEVHGTVQISCVIENAGRYPGDEVVQLYIRDGEASVTRPVKELKGFARVSLAPGERARVTFRLSAHQLAFYDRDLRFVVEPGTIQVLVGSSSEDIRLTGAFRIHGSIADVEREKVFSTPVTITRLD</sequence>
<dbReference type="Gene3D" id="2.60.40.10">
    <property type="entry name" value="Immunoglobulins"/>
    <property type="match status" value="1"/>
</dbReference>
<keyword evidence="2" id="KW-0378">Hydrolase</keyword>
<evidence type="ECO:0000256" key="1">
    <source>
        <dbReference type="ARBA" id="ARBA00005336"/>
    </source>
</evidence>
<dbReference type="SUPFAM" id="SSF52279">
    <property type="entry name" value="Beta-D-glucan exohydrolase, C-terminal domain"/>
    <property type="match status" value="1"/>
</dbReference>
<evidence type="ECO:0000259" key="3">
    <source>
        <dbReference type="SMART" id="SM01217"/>
    </source>
</evidence>
<dbReference type="EMBL" id="FPBV01000002">
    <property type="protein sequence ID" value="SFU45349.1"/>
    <property type="molecule type" value="Genomic_DNA"/>
</dbReference>
<dbReference type="InterPro" id="IPR001764">
    <property type="entry name" value="Glyco_hydro_3_N"/>
</dbReference>